<feature type="transmembrane region" description="Helical" evidence="1">
    <location>
        <begin position="116"/>
        <end position="134"/>
    </location>
</feature>
<dbReference type="Pfam" id="PF07331">
    <property type="entry name" value="TctB"/>
    <property type="match status" value="1"/>
</dbReference>
<keyword evidence="1" id="KW-1133">Transmembrane helix</keyword>
<feature type="transmembrane region" description="Helical" evidence="1">
    <location>
        <begin position="80"/>
        <end position="110"/>
    </location>
</feature>
<dbReference type="OrthoDB" id="2454096at2"/>
<organism evidence="3 4">
    <name type="scientific">Peribacillus cavernae</name>
    <dbReference type="NCBI Taxonomy" id="1674310"/>
    <lineage>
        <taxon>Bacteria</taxon>
        <taxon>Bacillati</taxon>
        <taxon>Bacillota</taxon>
        <taxon>Bacilli</taxon>
        <taxon>Bacillales</taxon>
        <taxon>Bacillaceae</taxon>
        <taxon>Peribacillus</taxon>
    </lineage>
</organism>
<proteinExistence type="predicted"/>
<dbReference type="RefSeq" id="WP_126863111.1">
    <property type="nucleotide sequence ID" value="NZ_JAUSTX010000029.1"/>
</dbReference>
<evidence type="ECO:0000256" key="1">
    <source>
        <dbReference type="SAM" id="Phobius"/>
    </source>
</evidence>
<reference evidence="3 4" key="1">
    <citation type="submission" date="2018-12" db="EMBL/GenBank/DDBJ databases">
        <title>Bacillus chawlae sp. nov., Bacillus glennii sp. nov., and Bacillus saganii sp. nov. Isolated from the Vehicle Assembly Building at Kennedy Space Center where the Viking Spacecraft were Assembled.</title>
        <authorList>
            <person name="Seuylemezian A."/>
            <person name="Vaishampayan P."/>
        </authorList>
    </citation>
    <scope>NUCLEOTIDE SEQUENCE [LARGE SCALE GENOMIC DNA]</scope>
    <source>
        <strain evidence="3 4">L5</strain>
    </source>
</reference>
<evidence type="ECO:0000259" key="2">
    <source>
        <dbReference type="Pfam" id="PF07331"/>
    </source>
</evidence>
<dbReference type="EMBL" id="RYZZ01000001">
    <property type="protein sequence ID" value="RUQ32820.1"/>
    <property type="molecule type" value="Genomic_DNA"/>
</dbReference>
<comment type="caution">
    <text evidence="3">The sequence shown here is derived from an EMBL/GenBank/DDBJ whole genome shotgun (WGS) entry which is preliminary data.</text>
</comment>
<feature type="transmembrane region" description="Helical" evidence="1">
    <location>
        <begin position="37"/>
        <end position="59"/>
    </location>
</feature>
<gene>
    <name evidence="3" type="ORF">ELQ35_01675</name>
</gene>
<sequence length="149" mass="16579">MNNLGLWIGLIMLLFAGTIFGISLSYDLYSDLGPGPGLFPAWLSGFLIILSLFYIWESIKKEVILLQKILPKGKGKKKVLTLLGSIVLFILIAPYIGFTMAAIVMLFMILIAEFKWYWGVGISTAISILLFLVFDSFLHVPLPVNAFGF</sequence>
<dbReference type="InterPro" id="IPR009936">
    <property type="entry name" value="DUF1468"/>
</dbReference>
<keyword evidence="1" id="KW-0812">Transmembrane</keyword>
<accession>A0A433HWW5</accession>
<evidence type="ECO:0000313" key="3">
    <source>
        <dbReference type="EMBL" id="RUQ32820.1"/>
    </source>
</evidence>
<feature type="domain" description="DUF1468" evidence="2">
    <location>
        <begin position="7"/>
        <end position="143"/>
    </location>
</feature>
<protein>
    <submittedName>
        <fullName evidence="3">Tripartite tricarboxylate transporter TctB family protein</fullName>
    </submittedName>
</protein>
<dbReference type="Proteomes" id="UP000267430">
    <property type="component" value="Unassembled WGS sequence"/>
</dbReference>
<keyword evidence="1" id="KW-0472">Membrane</keyword>
<dbReference type="AlphaFoldDB" id="A0A433HWW5"/>
<name>A0A433HWW5_9BACI</name>
<evidence type="ECO:0000313" key="4">
    <source>
        <dbReference type="Proteomes" id="UP000267430"/>
    </source>
</evidence>
<keyword evidence="4" id="KW-1185">Reference proteome</keyword>